<dbReference type="Proteomes" id="UP001214530">
    <property type="component" value="Chromosome"/>
</dbReference>
<dbReference type="SUPFAM" id="SSF55545">
    <property type="entry name" value="beta-N-acetylhexosaminidase-like domain"/>
    <property type="match status" value="1"/>
</dbReference>
<dbReference type="Pfam" id="PF17829">
    <property type="entry name" value="GH115_C"/>
    <property type="match status" value="1"/>
</dbReference>
<dbReference type="InterPro" id="IPR029018">
    <property type="entry name" value="Hex-like_dom2"/>
</dbReference>
<dbReference type="PANTHER" id="PTHR37842:SF2">
    <property type="entry name" value="GYLCOSYL HYDROLASE 115 C-TERMINAL DOMAIN-CONTAINING PROTEIN"/>
    <property type="match status" value="1"/>
</dbReference>
<dbReference type="EMBL" id="CP119313">
    <property type="protein sequence ID" value="WEK17770.1"/>
    <property type="molecule type" value="Genomic_DNA"/>
</dbReference>
<dbReference type="Gene3D" id="1.20.58.2150">
    <property type="match status" value="1"/>
</dbReference>
<feature type="domain" description="Gylcosyl hydrolase 115 C-terminal" evidence="2">
    <location>
        <begin position="783"/>
        <end position="956"/>
    </location>
</feature>
<dbReference type="GO" id="GO:0005975">
    <property type="term" value="P:carbohydrate metabolic process"/>
    <property type="evidence" value="ECO:0007669"/>
    <property type="project" value="UniProtKB-ARBA"/>
</dbReference>
<dbReference type="PANTHER" id="PTHR37842">
    <property type="match status" value="1"/>
</dbReference>
<dbReference type="GO" id="GO:0016787">
    <property type="term" value="F:hydrolase activity"/>
    <property type="evidence" value="ECO:0007669"/>
    <property type="project" value="UniProtKB-KW"/>
</dbReference>
<dbReference type="Gene3D" id="3.20.20.520">
    <property type="entry name" value="Glycosyl hydrolase family 115"/>
    <property type="match status" value="1"/>
</dbReference>
<accession>A0AAJ5W5Z6</accession>
<reference evidence="3" key="1">
    <citation type="submission" date="2023-03" db="EMBL/GenBank/DDBJ databases">
        <title>Andean soil-derived lignocellulolytic bacterial consortium as a source of novel taxa and putative plastic-active enzymes.</title>
        <authorList>
            <person name="Diaz-Garcia L."/>
            <person name="Chuvochina M."/>
            <person name="Feuerriegel G."/>
            <person name="Bunk B."/>
            <person name="Sproer C."/>
            <person name="Streit W.R."/>
            <person name="Rodriguez L.M."/>
            <person name="Overmann J."/>
            <person name="Jimenez D.J."/>
        </authorList>
    </citation>
    <scope>NUCLEOTIDE SEQUENCE</scope>
    <source>
        <strain evidence="3">MAG 3858</strain>
    </source>
</reference>
<dbReference type="InterPro" id="IPR031924">
    <property type="entry name" value="GH115"/>
</dbReference>
<sequence length="962" mass="110581">MNLKIRILFVLFLLCFFQKFSYAVGYEEQDYLSTKKAASDFSLFEKGKVAPVFSGSKENEGVKIALENLQKDLKRVTNVETKLLFDQSTYEKNIVIVGTIGTSPIIDELIRNKKINISAIEGKWEGALTLVVEKPFEGVDKALVIVGSDRRGTIFGIYELSSQIGVSPWYWWADVPISRKNELYIKKGPFVQYPEVKYRGIFINDEAPALTRWSKKTFGGLNSGLYQNVFELLLRLKANYIWPAMWGNAFYVDDRKNGMLADKMGIVMGTSHHEPLTRAQAEWKKYDGKEWDYKTNKEQLHSFWNDAIKERGKFDNLFTIGMRGDGDEPMSKENNIGLLENIVKDQRSILEKNIKMPAAEIPQVWALYKEVQEYYDSGMKVPDDVTLLFCDDNWGNLRRLPALNERDRKGGYGIYYHFDYVGVPRNYKWINTNPIPKVWEQMNLAYRYGVNKLWVVNVGDIKPMEFPISFFIDMAWDPKRFNESNLQEYTNSWSKKQFGEKYAVEIGEIIARYLKFSGRVKPELLNEKTYSLANYREYETVVEDYKNLLIAANRLSGLLPANYKDAYFQLVSHPIMASANLYEMYYAVAKNRLYANQGRALTNFYSQKVEELFKKDADISGIYNKELSNGKWDHMMDQVHIGYTTWNDPKENMMPTTQKITLPETGELGVAIEGSERWWPNSETEAVLPVFSSIYPKEYYIELFNRGKKPVNYEVKTAQDFIKISKNTGILKDEERIVIAVDWEKAPDGETKVPVTIVSDKKVITVYATVKKSFTAFPVKFNGYVEDNGNVSIEASNYQKAFNTQGIEWKILKDHGRTGSAISTYPVDLDRLSLTKKSPYLEYDIYVTSTGNFKVDTYVSPTIDFKNHKGLQFAISVNDEDPKIVSLHRDKFNIADHTNPEWSKSVANNIKICNSTIKVSKAGVQKLKIWMVDPGVVFQKIIINTGQEKNSYLGAPPTFVNK</sequence>
<evidence type="ECO:0000313" key="4">
    <source>
        <dbReference type="Proteomes" id="UP001214530"/>
    </source>
</evidence>
<dbReference type="Gene3D" id="2.60.120.1620">
    <property type="match status" value="1"/>
</dbReference>
<gene>
    <name evidence="3" type="ORF">P0Y49_13280</name>
</gene>
<name>A0AAJ5W5Z6_9SPHI</name>
<keyword evidence="1 3" id="KW-0378">Hydrolase</keyword>
<dbReference type="AlphaFoldDB" id="A0AAJ5W5Z6"/>
<dbReference type="Pfam" id="PF15979">
    <property type="entry name" value="Glyco_hydro_115"/>
    <property type="match status" value="1"/>
</dbReference>
<protein>
    <submittedName>
        <fullName evidence="3">Glycosyl hydrolase 115 family protein</fullName>
    </submittedName>
</protein>
<dbReference type="Gene3D" id="3.30.379.10">
    <property type="entry name" value="Chitobiase/beta-hexosaminidase domain 2-like"/>
    <property type="match status" value="1"/>
</dbReference>
<proteinExistence type="predicted"/>
<evidence type="ECO:0000313" key="3">
    <source>
        <dbReference type="EMBL" id="WEK17770.1"/>
    </source>
</evidence>
<organism evidence="3 4">
    <name type="scientific">Candidatus Pedobacter colombiensis</name>
    <dbReference type="NCBI Taxonomy" id="3121371"/>
    <lineage>
        <taxon>Bacteria</taxon>
        <taxon>Pseudomonadati</taxon>
        <taxon>Bacteroidota</taxon>
        <taxon>Sphingobacteriia</taxon>
        <taxon>Sphingobacteriales</taxon>
        <taxon>Sphingobacteriaceae</taxon>
        <taxon>Pedobacter</taxon>
    </lineage>
</organism>
<evidence type="ECO:0000259" key="2">
    <source>
        <dbReference type="Pfam" id="PF17829"/>
    </source>
</evidence>
<evidence type="ECO:0000256" key="1">
    <source>
        <dbReference type="ARBA" id="ARBA00022801"/>
    </source>
</evidence>
<dbReference type="InterPro" id="IPR042301">
    <property type="entry name" value="GH115_sf"/>
</dbReference>
<dbReference type="InterPro" id="IPR041437">
    <property type="entry name" value="GH115_C"/>
</dbReference>